<reference evidence="3" key="1">
    <citation type="submission" date="2017-04" db="EMBL/GenBank/DDBJ databases">
        <authorList>
            <person name="Varghese N."/>
            <person name="Submissions S."/>
        </authorList>
    </citation>
    <scope>NUCLEOTIDE SEQUENCE [LARGE SCALE GENOMIC DNA]</scope>
    <source>
        <strain evidence="3">K3S</strain>
    </source>
</reference>
<name>A0A1X7EXI3_9BACT</name>
<dbReference type="AlphaFoldDB" id="A0A1X7EXI3"/>
<dbReference type="OrthoDB" id="5445784at2"/>
<feature type="transmembrane region" description="Helical" evidence="1">
    <location>
        <begin position="74"/>
        <end position="95"/>
    </location>
</feature>
<proteinExistence type="predicted"/>
<keyword evidence="1" id="KW-0472">Membrane</keyword>
<sequence>MNKIISDFYRVFIHPIDPGLFITKYAAKSVVACIVALALSYLVGFRGHNLAWCVYGSLIVVIFRAGNTLKKRKMVAAAICFATIILVPVTTVLASHLYLSAAYLFILSFLIFFTPVIGGTAASTGIGVLIVNLIALNSPDTFTAGLLRSGCILFGSTISYFVIFHLWPLHPEKILSKAGGVALSDIGDYFRAVAESDGTPEDRKRITVIHDRSIESLRRYRRFMEAMNIDPVKNLGKYEGPSALYALLIRLLEAVVGLANSANFAEHSHAFTMLRFKFSELTLKSSIVFDVLAAKVSTGKGNIDLSEINSGISELERELLDLGAYKRDGGLRDEFLEAWGALYGLRNLSLEFDEMSRVTLGGGAV</sequence>
<organism evidence="2 3">
    <name type="scientific">Desulfovibrio gilichinskyi</name>
    <dbReference type="NCBI Taxonomy" id="1519643"/>
    <lineage>
        <taxon>Bacteria</taxon>
        <taxon>Pseudomonadati</taxon>
        <taxon>Thermodesulfobacteriota</taxon>
        <taxon>Desulfovibrionia</taxon>
        <taxon>Desulfovibrionales</taxon>
        <taxon>Desulfovibrionaceae</taxon>
        <taxon>Desulfovibrio</taxon>
    </lineage>
</organism>
<accession>A0A1X7EXI3</accession>
<feature type="transmembrane region" description="Helical" evidence="1">
    <location>
        <begin position="101"/>
        <end position="134"/>
    </location>
</feature>
<dbReference type="RefSeq" id="WP_085104464.1">
    <property type="nucleotide sequence ID" value="NZ_FWZU01000007.1"/>
</dbReference>
<keyword evidence="1" id="KW-1133">Transmembrane helix</keyword>
<dbReference type="STRING" id="1519643.SAMN06295933_3424"/>
<feature type="transmembrane region" description="Helical" evidence="1">
    <location>
        <begin position="25"/>
        <end position="43"/>
    </location>
</feature>
<dbReference type="Proteomes" id="UP000192906">
    <property type="component" value="Unassembled WGS sequence"/>
</dbReference>
<evidence type="ECO:0000256" key="1">
    <source>
        <dbReference type="SAM" id="Phobius"/>
    </source>
</evidence>
<evidence type="ECO:0000313" key="2">
    <source>
        <dbReference type="EMBL" id="SMF41585.1"/>
    </source>
</evidence>
<dbReference type="EMBL" id="FWZU01000007">
    <property type="protein sequence ID" value="SMF41585.1"/>
    <property type="molecule type" value="Genomic_DNA"/>
</dbReference>
<protein>
    <submittedName>
        <fullName evidence="2">FUSC-like inner membrane protein yccS</fullName>
    </submittedName>
</protein>
<keyword evidence="3" id="KW-1185">Reference proteome</keyword>
<gene>
    <name evidence="2" type="ORF">SAMN06295933_3424</name>
</gene>
<feature type="transmembrane region" description="Helical" evidence="1">
    <location>
        <begin position="146"/>
        <end position="167"/>
    </location>
</feature>
<keyword evidence="1" id="KW-0812">Transmembrane</keyword>
<feature type="transmembrane region" description="Helical" evidence="1">
    <location>
        <begin position="49"/>
        <end position="67"/>
    </location>
</feature>
<evidence type="ECO:0000313" key="3">
    <source>
        <dbReference type="Proteomes" id="UP000192906"/>
    </source>
</evidence>